<organism evidence="2 3">
    <name type="scientific">Oceanobacillus halophilus</name>
    <dbReference type="NCBI Taxonomy" id="930130"/>
    <lineage>
        <taxon>Bacteria</taxon>
        <taxon>Bacillati</taxon>
        <taxon>Bacillota</taxon>
        <taxon>Bacilli</taxon>
        <taxon>Bacillales</taxon>
        <taxon>Bacillaceae</taxon>
        <taxon>Oceanobacillus</taxon>
    </lineage>
</organism>
<reference evidence="2 3" key="1">
    <citation type="journal article" date="2016" name="Int. J. Syst. Evol. Microbiol.">
        <title>Oceanobacillus halophilus sp. nov., a novel moderately halophilic bacterium from a hypersaline lake.</title>
        <authorList>
            <person name="Amoozegar M.A."/>
            <person name="Bagheri M."/>
            <person name="Makhdoumi A."/>
            <person name="Nikou M.M."/>
            <person name="Fazeli S.A.S."/>
            <person name="Schumann P."/>
            <person name="Sproer C."/>
            <person name="Sanchez-Porro C."/>
            <person name="Ventosa A."/>
        </authorList>
    </citation>
    <scope>NUCLEOTIDE SEQUENCE [LARGE SCALE GENOMIC DNA]</scope>
    <source>
        <strain evidence="2 3">DSM 23996</strain>
    </source>
</reference>
<dbReference type="AlphaFoldDB" id="A0A495A386"/>
<feature type="transmembrane region" description="Helical" evidence="1">
    <location>
        <begin position="29"/>
        <end position="50"/>
    </location>
</feature>
<keyword evidence="1" id="KW-1133">Transmembrane helix</keyword>
<dbReference type="Proteomes" id="UP000269301">
    <property type="component" value="Unassembled WGS sequence"/>
</dbReference>
<evidence type="ECO:0000256" key="1">
    <source>
        <dbReference type="SAM" id="Phobius"/>
    </source>
</evidence>
<comment type="caution">
    <text evidence="2">The sequence shown here is derived from an EMBL/GenBank/DDBJ whole genome shotgun (WGS) entry which is preliminary data.</text>
</comment>
<sequence>MNPHIIRIGLIVISWLTAIFLSKQTFRKYLPLSIFSSLLVICFCFISHKYKWWKVRGGIAELTFMDLSFILGPFFVGTMWAFRASPHNFKRYLLINLFANFMFSYPLTAFFEKHNVYKLVNFKRIHLFVFYYLISITVYGYHYLIEKSNSFVNSFR</sequence>
<proteinExistence type="predicted"/>
<feature type="transmembrane region" description="Helical" evidence="1">
    <location>
        <begin position="6"/>
        <end position="22"/>
    </location>
</feature>
<evidence type="ECO:0000313" key="2">
    <source>
        <dbReference type="EMBL" id="RKQ33975.1"/>
    </source>
</evidence>
<feature type="transmembrane region" description="Helical" evidence="1">
    <location>
        <begin position="62"/>
        <end position="82"/>
    </location>
</feature>
<keyword evidence="1" id="KW-0472">Membrane</keyword>
<feature type="transmembrane region" description="Helical" evidence="1">
    <location>
        <begin position="124"/>
        <end position="144"/>
    </location>
</feature>
<dbReference type="EMBL" id="RBZP01000005">
    <property type="protein sequence ID" value="RKQ33975.1"/>
    <property type="molecule type" value="Genomic_DNA"/>
</dbReference>
<protein>
    <submittedName>
        <fullName evidence="2">Uncharacterized protein</fullName>
    </submittedName>
</protein>
<dbReference type="OrthoDB" id="1683771at2"/>
<gene>
    <name evidence="2" type="ORF">D8M06_09135</name>
</gene>
<name>A0A495A386_9BACI</name>
<keyword evidence="3" id="KW-1185">Reference proteome</keyword>
<evidence type="ECO:0000313" key="3">
    <source>
        <dbReference type="Proteomes" id="UP000269301"/>
    </source>
</evidence>
<dbReference type="RefSeq" id="WP_121204089.1">
    <property type="nucleotide sequence ID" value="NZ_RBZP01000005.1"/>
</dbReference>
<feature type="transmembrane region" description="Helical" evidence="1">
    <location>
        <begin position="94"/>
        <end position="112"/>
    </location>
</feature>
<accession>A0A495A386</accession>
<keyword evidence="1" id="KW-0812">Transmembrane</keyword>